<feature type="transmembrane region" description="Helical" evidence="7">
    <location>
        <begin position="689"/>
        <end position="710"/>
    </location>
</feature>
<feature type="transmembrane region" description="Helical" evidence="7">
    <location>
        <begin position="649"/>
        <end position="668"/>
    </location>
</feature>
<dbReference type="PANTHER" id="PTHR13018">
    <property type="entry name" value="PROBABLE MEMBRANE PROTEIN DUF221-RELATED"/>
    <property type="match status" value="1"/>
</dbReference>
<protein>
    <submittedName>
        <fullName evidence="11">Extracellular tail, of 10TM putative phosphate transporter</fullName>
    </submittedName>
</protein>
<dbReference type="PANTHER" id="PTHR13018:SF20">
    <property type="entry name" value="SPORULATION-SPECIFIC PROTEIN 75"/>
    <property type="match status" value="1"/>
</dbReference>
<feature type="transmembrane region" description="Helical" evidence="7">
    <location>
        <begin position="435"/>
        <end position="464"/>
    </location>
</feature>
<gene>
    <name evidence="11" type="primary">MPUL0A06620</name>
    <name evidence="11" type="ORF">METSCH_A06620</name>
</gene>
<evidence type="ECO:0000313" key="12">
    <source>
        <dbReference type="Proteomes" id="UP000292447"/>
    </source>
</evidence>
<dbReference type="InterPro" id="IPR022257">
    <property type="entry name" value="PHM7_ext"/>
</dbReference>
<keyword evidence="4 7" id="KW-0812">Transmembrane</keyword>
<dbReference type="Pfam" id="PF13967">
    <property type="entry name" value="RSN1_TM"/>
    <property type="match status" value="1"/>
</dbReference>
<keyword evidence="6 7" id="KW-0472">Membrane</keyword>
<dbReference type="GO" id="GO:0005886">
    <property type="term" value="C:plasma membrane"/>
    <property type="evidence" value="ECO:0007669"/>
    <property type="project" value="TreeGrafter"/>
</dbReference>
<dbReference type="InterPro" id="IPR032880">
    <property type="entry name" value="CSC1/OSCA1-like_N"/>
</dbReference>
<accession>A0A4P6XHC9</accession>
<dbReference type="GO" id="GO:0005227">
    <property type="term" value="F:calcium-activated cation channel activity"/>
    <property type="evidence" value="ECO:0007669"/>
    <property type="project" value="InterPro"/>
</dbReference>
<feature type="transmembrane region" description="Helical" evidence="7">
    <location>
        <begin position="60"/>
        <end position="85"/>
    </location>
</feature>
<feature type="domain" description="CSC1/OSCA1-like 7TM region" evidence="8">
    <location>
        <begin position="434"/>
        <end position="708"/>
    </location>
</feature>
<feature type="transmembrane region" description="Helical" evidence="7">
    <location>
        <begin position="133"/>
        <end position="155"/>
    </location>
</feature>
<evidence type="ECO:0000256" key="3">
    <source>
        <dbReference type="ARBA" id="ARBA00022448"/>
    </source>
</evidence>
<evidence type="ECO:0000259" key="8">
    <source>
        <dbReference type="Pfam" id="PF02714"/>
    </source>
</evidence>
<feature type="transmembrane region" description="Helical" evidence="7">
    <location>
        <begin position="484"/>
        <end position="505"/>
    </location>
</feature>
<evidence type="ECO:0000259" key="9">
    <source>
        <dbReference type="Pfam" id="PF12621"/>
    </source>
</evidence>
<comment type="similarity">
    <text evidence="2">Belongs to the CSC1 (TC 1.A.17) family.</text>
</comment>
<feature type="transmembrane region" description="Helical" evidence="7">
    <location>
        <begin position="624"/>
        <end position="643"/>
    </location>
</feature>
<dbReference type="STRING" id="2163413.A0A4P6XHC9"/>
<evidence type="ECO:0000256" key="4">
    <source>
        <dbReference type="ARBA" id="ARBA00022692"/>
    </source>
</evidence>
<dbReference type="InterPro" id="IPR003864">
    <property type="entry name" value="CSC1/OSCA1-like_7TM"/>
</dbReference>
<dbReference type="Proteomes" id="UP000292447">
    <property type="component" value="Chromosome I"/>
</dbReference>
<dbReference type="Pfam" id="PF02714">
    <property type="entry name" value="RSN1_7TM"/>
    <property type="match status" value="1"/>
</dbReference>
<name>A0A4P6XHC9_9ASCO</name>
<reference evidence="12" key="1">
    <citation type="submission" date="2019-03" db="EMBL/GenBank/DDBJ databases">
        <title>Snf2 controls pulcherriminic acid biosynthesis and connects pigmentation and antifungal activity of the yeast Metschnikowia pulcherrima.</title>
        <authorList>
            <person name="Gore-Lloyd D."/>
            <person name="Sumann I."/>
            <person name="Brachmann A.O."/>
            <person name="Schneeberger K."/>
            <person name="Ortiz-Merino R.A."/>
            <person name="Moreno-Beltran M."/>
            <person name="Schlaefli M."/>
            <person name="Kirner P."/>
            <person name="Santos Kron A."/>
            <person name="Wolfe K.H."/>
            <person name="Piel J."/>
            <person name="Ahrens C.H."/>
            <person name="Henk D."/>
            <person name="Freimoser F.M."/>
        </authorList>
    </citation>
    <scope>NUCLEOTIDE SEQUENCE [LARGE SCALE GENOMIC DNA]</scope>
    <source>
        <strain evidence="12">APC 1.2</strain>
    </source>
</reference>
<keyword evidence="12" id="KW-1185">Reference proteome</keyword>
<feature type="transmembrane region" description="Helical" evidence="7">
    <location>
        <begin position="185"/>
        <end position="204"/>
    </location>
</feature>
<keyword evidence="5 7" id="KW-1133">Transmembrane helix</keyword>
<dbReference type="InterPro" id="IPR045122">
    <property type="entry name" value="Csc1-like"/>
</dbReference>
<feature type="domain" description="CSC1/OSCA1-like N-terminal transmembrane" evidence="10">
    <location>
        <begin position="56"/>
        <end position="206"/>
    </location>
</feature>
<evidence type="ECO:0000256" key="5">
    <source>
        <dbReference type="ARBA" id="ARBA00022989"/>
    </source>
</evidence>
<dbReference type="EMBL" id="CP034456">
    <property type="protein sequence ID" value="QBM86029.1"/>
    <property type="molecule type" value="Genomic_DNA"/>
</dbReference>
<evidence type="ECO:0000256" key="6">
    <source>
        <dbReference type="ARBA" id="ARBA00023136"/>
    </source>
</evidence>
<dbReference type="AlphaFoldDB" id="A0A4P6XHC9"/>
<organism evidence="11 12">
    <name type="scientific">Metschnikowia aff. pulcherrima</name>
    <dbReference type="NCBI Taxonomy" id="2163413"/>
    <lineage>
        <taxon>Eukaryota</taxon>
        <taxon>Fungi</taxon>
        <taxon>Dikarya</taxon>
        <taxon>Ascomycota</taxon>
        <taxon>Saccharomycotina</taxon>
        <taxon>Pichiomycetes</taxon>
        <taxon>Metschnikowiaceae</taxon>
        <taxon>Metschnikowia</taxon>
    </lineage>
</organism>
<evidence type="ECO:0000256" key="2">
    <source>
        <dbReference type="ARBA" id="ARBA00007779"/>
    </source>
</evidence>
<keyword evidence="3" id="KW-0813">Transport</keyword>
<feature type="transmembrane region" description="Helical" evidence="7">
    <location>
        <begin position="722"/>
        <end position="742"/>
    </location>
</feature>
<evidence type="ECO:0000256" key="1">
    <source>
        <dbReference type="ARBA" id="ARBA00004141"/>
    </source>
</evidence>
<feature type="domain" description="10TM putative phosphate transporter extracellular tail" evidence="9">
    <location>
        <begin position="773"/>
        <end position="841"/>
    </location>
</feature>
<evidence type="ECO:0000256" key="7">
    <source>
        <dbReference type="SAM" id="Phobius"/>
    </source>
</evidence>
<comment type="subcellular location">
    <subcellularLocation>
        <location evidence="1">Membrane</location>
        <topology evidence="1">Multi-pass membrane protein</topology>
    </subcellularLocation>
</comment>
<dbReference type="Pfam" id="PF12621">
    <property type="entry name" value="PHM7_ext"/>
    <property type="match status" value="1"/>
</dbReference>
<evidence type="ECO:0000259" key="10">
    <source>
        <dbReference type="Pfam" id="PF13967"/>
    </source>
</evidence>
<proteinExistence type="inferred from homology"/>
<sequence length="848" mass="97941">MMLPSNPSEYSFQYNYSSLVQSFLRFFVDPNTFVGFLDNDQTGSAHLSYGTDVNVLLKHLMTSLCICLIEILLFCYLRAICVYVYQPRCFCTPEGERMELPPQGFFDWVKPSWNYDISCFLSMGLDTYFFLRFLNLLLVFFASCGIINLVILLPINFTGSTVNFQAKGLDRLSISNIAMSKVNRLNFHFVCSLATIGFFNFLVIHEFDSIAKIRHTYLNSYAHRRKASSRILLLGNVPRHLLDADVLHQSFSLFSGGLEQIWILDEYYEYWWQWRKAVEALKILEIKQMKIIKSKKQIYTESNTDDFDVFYPPIYLPLYSVPIFSRIVSLRLPGILRKVTLQKATSLNEWCLENLSNAFEILTKRVDEIAAGNYCKANKVFLMFRSQESAYMAHQILLSLTLGCLDESIIDVNHDDIIWENLARENNWVSLAEKYFYFMLLIVIICMYVIPVSLIALFSQIPLITQLLPFMSFLSQLPEEIKTVFSSLLPTILLSTVTTIQLRVFRVLLTYKGNWTGAELELDIQNWYFAFLFIQQFLVVSVLTSLIVVLLQVVEKPVSIPILLAANIPKSSVFFFKYLSVKTFSMCGGNFLRLSDLFMKFFVHQWMDQTPRMRFKRISTLRKVKWGSLYSSLAVYGAIGITYSTISPIVSVFMIVILLLMLLYYKHALHYMYSHVNDSETNGRLYPRALFHVYSGVYCLECCMIGIFVSLENQNGDCPMKFQALTMTCALAVTIFGNIVSYNRYRKHFNYFSHLNDEPTKIEEEMTELFENSSRSEFLYFHPCYSYEKPTLWLPKDANGISDTLIKTLVKNSSALAGGSTEGATIVKEGIFMTFKLSHEPPEKHYTD</sequence>
<feature type="transmembrane region" description="Helical" evidence="7">
    <location>
        <begin position="526"/>
        <end position="554"/>
    </location>
</feature>
<evidence type="ECO:0000313" key="11">
    <source>
        <dbReference type="EMBL" id="QBM86029.1"/>
    </source>
</evidence>